<feature type="domain" description="LD-carboxypeptidase N-terminal" evidence="3">
    <location>
        <begin position="16"/>
        <end position="135"/>
    </location>
</feature>
<dbReference type="CDD" id="cd07062">
    <property type="entry name" value="Peptidase_S66_mccF_like"/>
    <property type="match status" value="1"/>
</dbReference>
<dbReference type="EMBL" id="CP133270">
    <property type="protein sequence ID" value="WVX67528.1"/>
    <property type="molecule type" value="Genomic_DNA"/>
</dbReference>
<evidence type="ECO:0000259" key="4">
    <source>
        <dbReference type="Pfam" id="PF17676"/>
    </source>
</evidence>
<proteinExistence type="inferred from homology"/>
<reference evidence="5 6" key="1">
    <citation type="journal article" date="2024" name="Environ. Microbiol.">
        <title>Novel evolutionary insights on the interactions of the Holosporales (Alphaproteobacteria) with eukaryotic hosts from comparative genomics.</title>
        <authorList>
            <person name="Giovannini M."/>
            <person name="Petroni G."/>
            <person name="Castelli M."/>
        </authorList>
    </citation>
    <scope>NUCLEOTIDE SEQUENCE [LARGE SCALE GENOMIC DNA]</scope>
    <source>
        <strain evidence="5 6">US_Bl 15I1</strain>
    </source>
</reference>
<dbReference type="Proteomes" id="UP001330434">
    <property type="component" value="Chromosome"/>
</dbReference>
<dbReference type="InterPro" id="IPR003507">
    <property type="entry name" value="S66_fam"/>
</dbReference>
<evidence type="ECO:0000313" key="5">
    <source>
        <dbReference type="EMBL" id="WVX67528.1"/>
    </source>
</evidence>
<dbReference type="Gene3D" id="3.50.30.60">
    <property type="entry name" value="LD-carboxypeptidase A C-terminal domain-like"/>
    <property type="match status" value="1"/>
</dbReference>
<name>A0ABZ2C7P5_9PROT</name>
<dbReference type="InterPro" id="IPR029062">
    <property type="entry name" value="Class_I_gatase-like"/>
</dbReference>
<keyword evidence="2" id="KW-0378">Hydrolase</keyword>
<evidence type="ECO:0000259" key="3">
    <source>
        <dbReference type="Pfam" id="PF02016"/>
    </source>
</evidence>
<keyword evidence="6" id="KW-1185">Reference proteome</keyword>
<gene>
    <name evidence="5" type="ORF">Bealeia1_01741</name>
</gene>
<dbReference type="SUPFAM" id="SSF141986">
    <property type="entry name" value="LD-carboxypeptidase A C-terminal domain-like"/>
    <property type="match status" value="1"/>
</dbReference>
<protein>
    <submittedName>
        <fullName evidence="5">LD-carboxypeptidase</fullName>
    </submittedName>
</protein>
<dbReference type="RefSeq" id="WP_331256261.1">
    <property type="nucleotide sequence ID" value="NZ_CP133270.1"/>
</dbReference>
<dbReference type="SUPFAM" id="SSF52317">
    <property type="entry name" value="Class I glutamine amidotransferase-like"/>
    <property type="match status" value="1"/>
</dbReference>
<evidence type="ECO:0000256" key="1">
    <source>
        <dbReference type="ARBA" id="ARBA00010233"/>
    </source>
</evidence>
<dbReference type="PANTHER" id="PTHR30237:SF4">
    <property type="entry name" value="LD-CARBOXYPEPTIDASE C-TERMINAL DOMAIN-CONTAINING PROTEIN"/>
    <property type="match status" value="1"/>
</dbReference>
<dbReference type="Pfam" id="PF17676">
    <property type="entry name" value="Peptidase_S66C"/>
    <property type="match status" value="1"/>
</dbReference>
<dbReference type="PIRSF" id="PIRSF028757">
    <property type="entry name" value="LD-carboxypeptidase"/>
    <property type="match status" value="1"/>
</dbReference>
<evidence type="ECO:0000256" key="2">
    <source>
        <dbReference type="ARBA" id="ARBA00022801"/>
    </source>
</evidence>
<comment type="similarity">
    <text evidence="1">Belongs to the peptidase S66 family.</text>
</comment>
<accession>A0ABZ2C7P5</accession>
<dbReference type="InterPro" id="IPR040921">
    <property type="entry name" value="Peptidase_S66C"/>
</dbReference>
<dbReference type="InterPro" id="IPR027478">
    <property type="entry name" value="LdcA_N"/>
</dbReference>
<dbReference type="Gene3D" id="3.40.50.10740">
    <property type="entry name" value="Class I glutamine amidotransferase-like"/>
    <property type="match status" value="1"/>
</dbReference>
<dbReference type="Pfam" id="PF02016">
    <property type="entry name" value="Peptidase_S66"/>
    <property type="match status" value="1"/>
</dbReference>
<dbReference type="InterPro" id="IPR040449">
    <property type="entry name" value="Peptidase_S66_N"/>
</dbReference>
<evidence type="ECO:0000313" key="6">
    <source>
        <dbReference type="Proteomes" id="UP001330434"/>
    </source>
</evidence>
<dbReference type="InterPro" id="IPR027461">
    <property type="entry name" value="Carboxypeptidase_A_C_sf"/>
</dbReference>
<organism evidence="5 6">
    <name type="scientific">Candidatus Bealeia paramacronuclearis</name>
    <dbReference type="NCBI Taxonomy" id="1921001"/>
    <lineage>
        <taxon>Bacteria</taxon>
        <taxon>Pseudomonadati</taxon>
        <taxon>Pseudomonadota</taxon>
        <taxon>Alphaproteobacteria</taxon>
        <taxon>Holosporales</taxon>
        <taxon>Holosporaceae</taxon>
        <taxon>Candidatus Bealeia</taxon>
    </lineage>
</organism>
<feature type="domain" description="LD-carboxypeptidase C-terminal" evidence="4">
    <location>
        <begin position="211"/>
        <end position="334"/>
    </location>
</feature>
<sequence length="348" mass="39194">MQSLTKPPKLKAGDKIAVVSLSWGGPGAFPERFEVGKQRLESEFGLEVRPSKHALRDPEWVYQNPQARAEDLMEAFLDPYIKGIFSSIGGDDSIRLLPFMDLKIIAQNPKIFLGFSDTTVTHFACLKAGLRSFYGPAVMTTFAENVEMHQYSIEGIKRTLFADELIGDWPRSEDGWTKEVLGWENPTNQNIKRKLNPSLPWNFIGAQNTIQGRLIGGCVEALQFLNGTPHWPDLGVWADSILFLETSEEGPSPTELVRFLRNLAAQRILEKVKGILFSKPGGKSISAAHFVHYDEAILKALNEYNLHHIPLVTQMDFGHSDPMWILPYGALIEINPFEKAVRFLPEKY</sequence>
<dbReference type="PANTHER" id="PTHR30237">
    <property type="entry name" value="MURAMOYLTETRAPEPTIDE CARBOXYPEPTIDASE"/>
    <property type="match status" value="1"/>
</dbReference>